<keyword evidence="1 3" id="KW-0853">WD repeat</keyword>
<dbReference type="PRINTS" id="PR00320">
    <property type="entry name" value="GPROTEINBRPT"/>
</dbReference>
<dbReference type="InterPro" id="IPR019775">
    <property type="entry name" value="WD40_repeat_CS"/>
</dbReference>
<dbReference type="FunFam" id="2.130.10.10:FF:001211">
    <property type="entry name" value="CBN-PRP-4 protein"/>
    <property type="match status" value="1"/>
</dbReference>
<dbReference type="EMBL" id="UYYG01000012">
    <property type="protein sequence ID" value="VDN51091.1"/>
    <property type="molecule type" value="Genomic_DNA"/>
</dbReference>
<dbReference type="InterPro" id="IPR014906">
    <property type="entry name" value="PRP4-like"/>
</dbReference>
<dbReference type="WBParaSite" id="DME_0000612501-mRNA-1">
    <property type="protein sequence ID" value="DME_0000612501-mRNA-1"/>
    <property type="gene ID" value="DME_0000612501"/>
</dbReference>
<dbReference type="PROSITE" id="PS00678">
    <property type="entry name" value="WD_REPEATS_1"/>
    <property type="match status" value="1"/>
</dbReference>
<evidence type="ECO:0000313" key="8">
    <source>
        <dbReference type="Proteomes" id="UP000274756"/>
    </source>
</evidence>
<dbReference type="STRING" id="318479.A0A0N4UFC3"/>
<dbReference type="SMART" id="SM00500">
    <property type="entry name" value="SFM"/>
    <property type="match status" value="1"/>
</dbReference>
<dbReference type="SUPFAM" id="SSF50978">
    <property type="entry name" value="WD40 repeat-like"/>
    <property type="match status" value="1"/>
</dbReference>
<dbReference type="GO" id="GO:0017070">
    <property type="term" value="F:U6 snRNA binding"/>
    <property type="evidence" value="ECO:0007669"/>
    <property type="project" value="TreeGrafter"/>
</dbReference>
<reference evidence="6 8" key="2">
    <citation type="submission" date="2018-11" db="EMBL/GenBank/DDBJ databases">
        <authorList>
            <consortium name="Pathogen Informatics"/>
        </authorList>
    </citation>
    <scope>NUCLEOTIDE SEQUENCE [LARGE SCALE GENOMIC DNA]</scope>
</reference>
<dbReference type="PANTHER" id="PTHR19846">
    <property type="entry name" value="WD40 REPEAT PROTEIN"/>
    <property type="match status" value="1"/>
</dbReference>
<dbReference type="GO" id="GO:0000398">
    <property type="term" value="P:mRNA splicing, via spliceosome"/>
    <property type="evidence" value="ECO:0007669"/>
    <property type="project" value="TreeGrafter"/>
</dbReference>
<dbReference type="InterPro" id="IPR015943">
    <property type="entry name" value="WD40/YVTN_repeat-like_dom_sf"/>
</dbReference>
<feature type="repeat" description="WD" evidence="3">
    <location>
        <begin position="416"/>
        <end position="457"/>
    </location>
</feature>
<evidence type="ECO:0000313" key="6">
    <source>
        <dbReference type="EMBL" id="VDN51091.1"/>
    </source>
</evidence>
<dbReference type="GO" id="GO:0046540">
    <property type="term" value="C:U4/U6 x U5 tri-snRNP complex"/>
    <property type="evidence" value="ECO:0007669"/>
    <property type="project" value="TreeGrafter"/>
</dbReference>
<gene>
    <name evidence="6" type="ORF">DME_LOCUS1064</name>
</gene>
<feature type="repeat" description="WD" evidence="3">
    <location>
        <begin position="332"/>
        <end position="373"/>
    </location>
</feature>
<dbReference type="OrthoDB" id="540662at2759"/>
<evidence type="ECO:0000256" key="2">
    <source>
        <dbReference type="ARBA" id="ARBA00022737"/>
    </source>
</evidence>
<keyword evidence="4" id="KW-0175">Coiled coil</keyword>
<evidence type="ECO:0000313" key="7">
    <source>
        <dbReference type="Proteomes" id="UP000038040"/>
    </source>
</evidence>
<dbReference type="Pfam" id="PF08799">
    <property type="entry name" value="PRP4"/>
    <property type="match status" value="1"/>
</dbReference>
<evidence type="ECO:0000256" key="3">
    <source>
        <dbReference type="PROSITE-ProRule" id="PRU00221"/>
    </source>
</evidence>
<dbReference type="PANTHER" id="PTHR19846:SF0">
    <property type="entry name" value="PRE-MRNA PROCESSING FACTOR 4"/>
    <property type="match status" value="1"/>
</dbReference>
<accession>A0A0N4UFC3</accession>
<dbReference type="GO" id="GO:0030621">
    <property type="term" value="F:U4 snRNA binding"/>
    <property type="evidence" value="ECO:0007669"/>
    <property type="project" value="TreeGrafter"/>
</dbReference>
<feature type="coiled-coil region" evidence="4">
    <location>
        <begin position="157"/>
        <end position="184"/>
    </location>
</feature>
<dbReference type="InterPro" id="IPR001680">
    <property type="entry name" value="WD40_rpt"/>
</dbReference>
<evidence type="ECO:0000256" key="1">
    <source>
        <dbReference type="ARBA" id="ARBA00022574"/>
    </source>
</evidence>
<proteinExistence type="predicted"/>
<dbReference type="Gene3D" id="4.10.280.110">
    <property type="entry name" value="Pre-mRNA processing factor 4 domain"/>
    <property type="match status" value="1"/>
</dbReference>
<protein>
    <submittedName>
        <fullName evidence="9">WD_REPEATS_REGION domain-containing protein</fullName>
    </submittedName>
</protein>
<keyword evidence="8" id="KW-1185">Reference proteome</keyword>
<keyword evidence="2" id="KW-0677">Repeat</keyword>
<sequence>MSDEQNSVSANNSKVQFGSLANEETVQKLLAENEAENEKNDEFFDLDSVDNPMEREVMAEFERRRRARTLTLPTDDGHVKLLLRKLNEPICLFGEDKLDRKERLRTILSTMSEEEVTRILHSPEETETMQQRDSATWYHKGPASLRDARIAIADYSLPRAKERLKKARENAVRSQHQIAVATQEMYRWISSLSVYCSQVADIRPVSSCEFSPDSMHLITSGWSGECCIWSIPDCIRERHYIAHNRQAGCARFHPGAYISQEPYALNAATCGYDGSVKLWSVETDNPLSELEPHSQRVSKIAFHPSGRFLATCCFDCSWRLFDVDYETEVLFQEGHSKPVFHADFQIDGSLILTVGMDCYGRVWDLRTGRCIMFLEGHQKEIYCGQWMPNGYQMVTGSADNSCMVWDLRIRRAIKPIAAHTSLVSGLRIEGNGQYMITSSYDNSLKVWETNGWKPLKKLMGHDTKVMGVDISSDGKWIASVSFDRTFKLWTKDI</sequence>
<dbReference type="Proteomes" id="UP000038040">
    <property type="component" value="Unplaced"/>
</dbReference>
<feature type="repeat" description="WD" evidence="3">
    <location>
        <begin position="290"/>
        <end position="331"/>
    </location>
</feature>
<evidence type="ECO:0000256" key="4">
    <source>
        <dbReference type="SAM" id="Coils"/>
    </source>
</evidence>
<evidence type="ECO:0000313" key="9">
    <source>
        <dbReference type="WBParaSite" id="DME_0000612501-mRNA-1"/>
    </source>
</evidence>
<dbReference type="PROSITE" id="PS50294">
    <property type="entry name" value="WD_REPEATS_REGION"/>
    <property type="match status" value="4"/>
</dbReference>
<dbReference type="FunFam" id="2.130.10.10:FF:000443">
    <property type="entry name" value="U4/U6 small nuclear ribonucleoprotein Prp4"/>
    <property type="match status" value="1"/>
</dbReference>
<organism evidence="7 9">
    <name type="scientific">Dracunculus medinensis</name>
    <name type="common">Guinea worm</name>
    <dbReference type="NCBI Taxonomy" id="318479"/>
    <lineage>
        <taxon>Eukaryota</taxon>
        <taxon>Metazoa</taxon>
        <taxon>Ecdysozoa</taxon>
        <taxon>Nematoda</taxon>
        <taxon>Chromadorea</taxon>
        <taxon>Rhabditida</taxon>
        <taxon>Spirurina</taxon>
        <taxon>Dracunculoidea</taxon>
        <taxon>Dracunculidae</taxon>
        <taxon>Dracunculus</taxon>
    </lineage>
</organism>
<feature type="domain" description="Pre-mRNA processing factor 4 (PRP4)-like" evidence="5">
    <location>
        <begin position="74"/>
        <end position="126"/>
    </location>
</feature>
<dbReference type="SUPFAM" id="SSF158230">
    <property type="entry name" value="PRP4-like"/>
    <property type="match status" value="1"/>
</dbReference>
<evidence type="ECO:0000259" key="5">
    <source>
        <dbReference type="SMART" id="SM00500"/>
    </source>
</evidence>
<dbReference type="Gene3D" id="2.130.10.10">
    <property type="entry name" value="YVTN repeat-like/Quinoprotein amine dehydrogenase"/>
    <property type="match status" value="2"/>
</dbReference>
<dbReference type="SMART" id="SM00320">
    <property type="entry name" value="WD40"/>
    <property type="match status" value="7"/>
</dbReference>
<dbReference type="InterPro" id="IPR036322">
    <property type="entry name" value="WD40_repeat_dom_sf"/>
</dbReference>
<dbReference type="InterPro" id="IPR020472">
    <property type="entry name" value="WD40_PAC1"/>
</dbReference>
<dbReference type="CDD" id="cd00200">
    <property type="entry name" value="WD40"/>
    <property type="match status" value="1"/>
</dbReference>
<dbReference type="Proteomes" id="UP000274756">
    <property type="component" value="Unassembled WGS sequence"/>
</dbReference>
<dbReference type="PROSITE" id="PS50082">
    <property type="entry name" value="WD_REPEATS_2"/>
    <property type="match status" value="5"/>
</dbReference>
<dbReference type="Pfam" id="PF00400">
    <property type="entry name" value="WD40"/>
    <property type="match status" value="7"/>
</dbReference>
<dbReference type="InterPro" id="IPR036285">
    <property type="entry name" value="PRP4-like_sf"/>
</dbReference>
<feature type="repeat" description="WD" evidence="3">
    <location>
        <begin position="374"/>
        <end position="415"/>
    </location>
</feature>
<dbReference type="AlphaFoldDB" id="A0A0N4UFC3"/>
<feature type="repeat" description="WD" evidence="3">
    <location>
        <begin position="458"/>
        <end position="493"/>
    </location>
</feature>
<name>A0A0N4UFC3_DRAME</name>
<reference evidence="9" key="1">
    <citation type="submission" date="2017-02" db="UniProtKB">
        <authorList>
            <consortium name="WormBaseParasite"/>
        </authorList>
    </citation>
    <scope>IDENTIFICATION</scope>
</reference>